<proteinExistence type="predicted"/>
<comment type="caution">
    <text evidence="2">The sequence shown here is derived from an EMBL/GenBank/DDBJ whole genome shotgun (WGS) entry which is preliminary data.</text>
</comment>
<keyword evidence="1" id="KW-0812">Transmembrane</keyword>
<evidence type="ECO:0000256" key="1">
    <source>
        <dbReference type="SAM" id="Phobius"/>
    </source>
</evidence>
<protein>
    <submittedName>
        <fullName evidence="2">Uncharacterized protein</fullName>
    </submittedName>
</protein>
<gene>
    <name evidence="2" type="ORF">EEX84_11495</name>
</gene>
<evidence type="ECO:0000313" key="3">
    <source>
        <dbReference type="Proteomes" id="UP000275473"/>
    </source>
</evidence>
<name>A0A3M8P6P2_9BACL</name>
<feature type="transmembrane region" description="Helical" evidence="1">
    <location>
        <begin position="43"/>
        <end position="65"/>
    </location>
</feature>
<dbReference type="EMBL" id="RIAX01000008">
    <property type="protein sequence ID" value="RNF39081.1"/>
    <property type="molecule type" value="Genomic_DNA"/>
</dbReference>
<keyword evidence="1" id="KW-1133">Transmembrane helix</keyword>
<dbReference type="Proteomes" id="UP000275473">
    <property type="component" value="Unassembled WGS sequence"/>
</dbReference>
<keyword evidence="3" id="KW-1185">Reference proteome</keyword>
<evidence type="ECO:0000313" key="2">
    <source>
        <dbReference type="EMBL" id="RNF39081.1"/>
    </source>
</evidence>
<organism evidence="2 3">
    <name type="scientific">Planococcus salinus</name>
    <dbReference type="NCBI Taxonomy" id="1848460"/>
    <lineage>
        <taxon>Bacteria</taxon>
        <taxon>Bacillati</taxon>
        <taxon>Bacillota</taxon>
        <taxon>Bacilli</taxon>
        <taxon>Bacillales</taxon>
        <taxon>Caryophanaceae</taxon>
        <taxon>Planococcus</taxon>
    </lineage>
</organism>
<keyword evidence="1" id="KW-0472">Membrane</keyword>
<reference evidence="2 3" key="1">
    <citation type="journal article" date="2018" name="Int. J. Syst. Evol. Microbiol.">
        <title>Planococcus salinus sp. nov., a moderately halophilic bacterium isolated from a saline-alkali soil.</title>
        <authorList>
            <person name="Gan L."/>
        </authorList>
    </citation>
    <scope>NUCLEOTIDE SEQUENCE [LARGE SCALE GENOMIC DNA]</scope>
    <source>
        <strain evidence="2 3">LCB217</strain>
    </source>
</reference>
<dbReference type="AlphaFoldDB" id="A0A3M8P6P2"/>
<sequence length="71" mass="8325">MKTQTKSKLKDPGIILVSVLLLVAAIVLIWWPTDSYWLGISMAGWAMFFTYFIWFALAVIYVIWIERLEKQ</sequence>
<accession>A0A3M8P6P2</accession>
<dbReference type="OrthoDB" id="2970391at2"/>
<feature type="transmembrane region" description="Helical" evidence="1">
    <location>
        <begin position="12"/>
        <end position="31"/>
    </location>
</feature>
<dbReference type="RefSeq" id="WP_123165863.1">
    <property type="nucleotide sequence ID" value="NZ_RIAX01000008.1"/>
</dbReference>